<feature type="domain" description="GH15-like" evidence="1">
    <location>
        <begin position="219"/>
        <end position="574"/>
    </location>
</feature>
<reference evidence="3 4" key="1">
    <citation type="submission" date="2016-12" db="EMBL/GenBank/DDBJ databases">
        <title>Draft genome of Tersicoccus phoenicis 1P05MA.</title>
        <authorList>
            <person name="Nakajima Y."/>
            <person name="Yoshizawa S."/>
            <person name="Nakamura K."/>
            <person name="Ogura Y."/>
            <person name="Hayashi T."/>
            <person name="Kogure K."/>
        </authorList>
    </citation>
    <scope>NUCLEOTIDE SEQUENCE [LARGE SCALE GENOMIC DNA]</scope>
    <source>
        <strain evidence="3 4">1p05MA</strain>
    </source>
</reference>
<accession>A0A1R1LCB0</accession>
<dbReference type="InterPro" id="IPR011613">
    <property type="entry name" value="GH15-like"/>
</dbReference>
<comment type="caution">
    <text evidence="3">The sequence shown here is derived from an EMBL/GenBank/DDBJ whole genome shotgun (WGS) entry which is preliminary data.</text>
</comment>
<dbReference type="Pfam" id="PF19291">
    <property type="entry name" value="TREH_N"/>
    <property type="match status" value="1"/>
</dbReference>
<evidence type="ECO:0000313" key="4">
    <source>
        <dbReference type="Proteomes" id="UP000187085"/>
    </source>
</evidence>
<dbReference type="Pfam" id="PF00723">
    <property type="entry name" value="Glyco_hydro_15"/>
    <property type="match status" value="1"/>
</dbReference>
<proteinExistence type="predicted"/>
<keyword evidence="3" id="KW-0378">Hydrolase</keyword>
<sequence>MRSYAAIGDGRSVALVALDGRIDWLPLPGLHGVPAFSALLDADLGGYYSLRPVDDFTVSREYVGATNVLATTFTTATGSVRVTDSLNQGVAGRLPWVELARRVEGLTGTVPMRAVVMPGTALRTASPWLDDTVHGLVMRLDGLTLGVRAGEGTDVVMEDVSLRITFTATTGSRHIVGLVATEHEPLFLQEPVQLDAGIDRTIDAWRAWSEQFRWNGPWQEHVHRSALLLKLLLYAPTGGMTAAATTSLPESTVVAKNWDYRFAWVRDTAYSLKALFRFGLREETHAAMSWMLRRVREHGPQPRIFYTLDGSVPGPTLRTTDAPGWRGIGPVVQGNAAADQLQLGIFGDLFTIVRLYVDHGHALDTETGRVLAAIADLTCDRWREPDAGMWELPENRHYVTSKLGAWEALTGAVRLAKIGQIPGDAARWEAEAEKIRAWVETSGWDEERQTYTWYPGSAELDASILLHAISGFDRGDRMRSTIRALRAELSDGPWLYRHSGMREEEHAFVACSFWLVSALHVTGEREEARALMEELVARATNDVGIMAEMIDPATGDFWGNLPQALSHLALVNAAITLADDDGRSADGAAD</sequence>
<dbReference type="GO" id="GO:0005975">
    <property type="term" value="P:carbohydrate metabolic process"/>
    <property type="evidence" value="ECO:0007669"/>
    <property type="project" value="InterPro"/>
</dbReference>
<dbReference type="PANTHER" id="PTHR31616:SF0">
    <property type="entry name" value="GLUCAN 1,4-ALPHA-GLUCOSIDASE"/>
    <property type="match status" value="1"/>
</dbReference>
<organism evidence="3 4">
    <name type="scientific">Tersicoccus phoenicis</name>
    <dbReference type="NCBI Taxonomy" id="554083"/>
    <lineage>
        <taxon>Bacteria</taxon>
        <taxon>Bacillati</taxon>
        <taxon>Actinomycetota</taxon>
        <taxon>Actinomycetes</taxon>
        <taxon>Micrococcales</taxon>
        <taxon>Micrococcaceae</taxon>
        <taxon>Tersicoccus</taxon>
    </lineage>
</organism>
<gene>
    <name evidence="3" type="ORF">BKD30_06600</name>
</gene>
<dbReference type="PANTHER" id="PTHR31616">
    <property type="entry name" value="TREHALASE"/>
    <property type="match status" value="1"/>
</dbReference>
<dbReference type="InterPro" id="IPR045582">
    <property type="entry name" value="Trehalase-like_N"/>
</dbReference>
<dbReference type="InterPro" id="IPR012341">
    <property type="entry name" value="6hp_glycosidase-like_sf"/>
</dbReference>
<evidence type="ECO:0000313" key="3">
    <source>
        <dbReference type="EMBL" id="OMH25149.1"/>
    </source>
</evidence>
<feature type="domain" description="Trehalase-like N-terminal" evidence="2">
    <location>
        <begin position="6"/>
        <end position="105"/>
    </location>
</feature>
<dbReference type="EMBL" id="MRDE01000036">
    <property type="protein sequence ID" value="OMH25149.1"/>
    <property type="molecule type" value="Genomic_DNA"/>
</dbReference>
<dbReference type="Gene3D" id="1.50.10.10">
    <property type="match status" value="1"/>
</dbReference>
<dbReference type="InterPro" id="IPR008928">
    <property type="entry name" value="6-hairpin_glycosidase_sf"/>
</dbReference>
<dbReference type="Proteomes" id="UP000187085">
    <property type="component" value="Unassembled WGS sequence"/>
</dbReference>
<evidence type="ECO:0000259" key="2">
    <source>
        <dbReference type="Pfam" id="PF19291"/>
    </source>
</evidence>
<keyword evidence="4" id="KW-1185">Reference proteome</keyword>
<dbReference type="AlphaFoldDB" id="A0A1R1LCB0"/>
<dbReference type="GO" id="GO:0004553">
    <property type="term" value="F:hydrolase activity, hydrolyzing O-glycosyl compounds"/>
    <property type="evidence" value="ECO:0007669"/>
    <property type="project" value="UniProtKB-ARBA"/>
</dbReference>
<protein>
    <submittedName>
        <fullName evidence="3">Glycoside hydrolase</fullName>
    </submittedName>
</protein>
<dbReference type="STRING" id="554083.BKD30_06600"/>
<name>A0A1R1LCB0_9MICC</name>
<evidence type="ECO:0000259" key="1">
    <source>
        <dbReference type="Pfam" id="PF00723"/>
    </source>
</evidence>
<dbReference type="SUPFAM" id="SSF48208">
    <property type="entry name" value="Six-hairpin glycosidases"/>
    <property type="match status" value="1"/>
</dbReference>